<feature type="domain" description="GH29D-like beta-sandwich" evidence="4">
    <location>
        <begin position="46"/>
        <end position="116"/>
    </location>
</feature>
<keyword evidence="7" id="KW-1185">Reference proteome</keyword>
<proteinExistence type="predicted"/>
<reference evidence="6 7" key="1">
    <citation type="submission" date="2014-04" db="EMBL/GenBank/DDBJ databases">
        <title>Genome assembly of Hyalangium minutum DSM 14724.</title>
        <authorList>
            <person name="Sharma G."/>
            <person name="Subramanian S."/>
        </authorList>
    </citation>
    <scope>NUCLEOTIDE SEQUENCE [LARGE SCALE GENOMIC DNA]</scope>
    <source>
        <strain evidence="6 7">DSM 14724</strain>
    </source>
</reference>
<sequence length="900" mass="92521">MALHPAAYSRFVLPLLVLHLASACGGGSKPPTPEEDTTPPVTRADPTGGTFTTPVSVSLICDDGNGGGCAETHYTTDGSTPTQASPRYSTPLFVSATTTLKFFSVDTAGNAEAVKTEEYLFGAASTLTLTASPRGGNYGSAQTVTLTCSSSTGEACASIHYTTDGLSPSASSPAYSTAILVSANTTLKFIGIDAQGRPSSVVTETYVIDTVAPTTAASPAGGAYGTAQNVTLTCDDGGGSGCQATYYTTDGSTPTRSSTVYSGAIFINRPTTLRFFSVDRLGNSESAKSESYTFTADVAPPITTASPAGGVYASAQNVTLTCDDGTGGAGCTDTYYTTNGSTPTTSSPRYTNPIAISANTVLKFFSVDARNNAEPVQNASYFIGRTPASISAQIAAVRAAADGAVNQQIDLALITYVKPSIGGDSPGFFLQAEPSGPALFVAVSPSSINPVPVAGDRVTLLATQKATVNGMVHVTAITNYLRNGTSEPVGPLRANVTSVDLAPAVASYESELISITGTLLDTLSPSGSGYVASTLSTSGSASNSNLQLRLPTLVQDTLDVSKGCNVTARAPLWRNGAQAQASGWVNSDFTVHTCPAPTVLSAASSGTTGVVIHLDRRIDPTSVQANGSQFTFTNGLTASAASVQDRDILLTTSTQTNGQSYTVTLATSIRDTLGSGMDATGRTATFGGFQAPAVLRINEIAPNVASGRDLLELYVVQGGNISNFTIVRDTTTLTALPAVAVATGDIIVVHFNPDTNSGFDAPSSETSSKTQFRSATYASNYDNAWDIHGGTLGFLYNTNSVVLVNNAQGATQDAVAFARPSVTTETFPPLLQELQSVNQWLPANCGGAPCTYSTSPTAIEVSASWDNVSTDRSTTSRRVGPTDTHRAADWAVGPASLGVP</sequence>
<feature type="domain" description="TP-1001-like C-terminal" evidence="5">
    <location>
        <begin position="693"/>
        <end position="892"/>
    </location>
</feature>
<evidence type="ECO:0000259" key="5">
    <source>
        <dbReference type="Pfam" id="PF26342"/>
    </source>
</evidence>
<comment type="caution">
    <text evidence="6">The sequence shown here is derived from an EMBL/GenBank/DDBJ whole genome shotgun (WGS) entry which is preliminary data.</text>
</comment>
<dbReference type="Proteomes" id="UP000028725">
    <property type="component" value="Unassembled WGS sequence"/>
</dbReference>
<feature type="region of interest" description="Disordered" evidence="2">
    <location>
        <begin position="26"/>
        <end position="50"/>
    </location>
</feature>
<evidence type="ECO:0000256" key="3">
    <source>
        <dbReference type="SAM" id="SignalP"/>
    </source>
</evidence>
<organism evidence="6 7">
    <name type="scientific">Hyalangium minutum</name>
    <dbReference type="NCBI Taxonomy" id="394096"/>
    <lineage>
        <taxon>Bacteria</taxon>
        <taxon>Pseudomonadati</taxon>
        <taxon>Myxococcota</taxon>
        <taxon>Myxococcia</taxon>
        <taxon>Myxococcales</taxon>
        <taxon>Cystobacterineae</taxon>
        <taxon>Archangiaceae</taxon>
        <taxon>Hyalangium</taxon>
    </lineage>
</organism>
<dbReference type="InterPro" id="IPR014755">
    <property type="entry name" value="Cu-Rt/internalin_Ig-like"/>
</dbReference>
<feature type="chain" id="PRO_5001799640" description="SbsA Ig-like domain-containing protein" evidence="3">
    <location>
        <begin position="24"/>
        <end position="900"/>
    </location>
</feature>
<evidence type="ECO:0008006" key="8">
    <source>
        <dbReference type="Google" id="ProtNLM"/>
    </source>
</evidence>
<dbReference type="Pfam" id="PF26342">
    <property type="entry name" value="TP_1001_2nd"/>
    <property type="match status" value="1"/>
</dbReference>
<evidence type="ECO:0000256" key="2">
    <source>
        <dbReference type="SAM" id="MobiDB-lite"/>
    </source>
</evidence>
<dbReference type="Pfam" id="PF13290">
    <property type="entry name" value="CHB_HEX_C_1"/>
    <property type="match status" value="4"/>
</dbReference>
<dbReference type="RefSeq" id="WP_052420143.1">
    <property type="nucleotide sequence ID" value="NZ_JMCB01000007.1"/>
</dbReference>
<feature type="domain" description="GH29D-like beta-sandwich" evidence="4">
    <location>
        <begin position="219"/>
        <end position="287"/>
    </location>
</feature>
<keyword evidence="1 3" id="KW-0732">Signal</keyword>
<dbReference type="EMBL" id="JMCB01000007">
    <property type="protein sequence ID" value="KFE67792.1"/>
    <property type="molecule type" value="Genomic_DNA"/>
</dbReference>
<protein>
    <recommendedName>
        <fullName evidence="8">SbsA Ig-like domain-containing protein</fullName>
    </recommendedName>
</protein>
<name>A0A085WJC9_9BACT</name>
<evidence type="ECO:0000313" key="7">
    <source>
        <dbReference type="Proteomes" id="UP000028725"/>
    </source>
</evidence>
<feature type="domain" description="GH29D-like beta-sandwich" evidence="4">
    <location>
        <begin position="307"/>
        <end position="377"/>
    </location>
</feature>
<gene>
    <name evidence="6" type="ORF">DB31_8275</name>
</gene>
<dbReference type="AlphaFoldDB" id="A0A085WJC9"/>
<dbReference type="Gene3D" id="2.60.40.1220">
    <property type="match status" value="1"/>
</dbReference>
<evidence type="ECO:0000259" key="4">
    <source>
        <dbReference type="Pfam" id="PF13290"/>
    </source>
</evidence>
<evidence type="ECO:0000256" key="1">
    <source>
        <dbReference type="ARBA" id="ARBA00022729"/>
    </source>
</evidence>
<dbReference type="PATRIC" id="fig|394096.3.peg.4316"/>
<feature type="signal peptide" evidence="3">
    <location>
        <begin position="1"/>
        <end position="23"/>
    </location>
</feature>
<dbReference type="InterPro" id="IPR059177">
    <property type="entry name" value="GH29D-like_dom"/>
</dbReference>
<evidence type="ECO:0000313" key="6">
    <source>
        <dbReference type="EMBL" id="KFE67792.1"/>
    </source>
</evidence>
<dbReference type="InterPro" id="IPR058683">
    <property type="entry name" value="TP_1001-like_C"/>
</dbReference>
<feature type="domain" description="GH29D-like beta-sandwich" evidence="4">
    <location>
        <begin position="133"/>
        <end position="203"/>
    </location>
</feature>
<accession>A0A085WJC9</accession>
<dbReference type="STRING" id="394096.DB31_8275"/>
<dbReference type="OrthoDB" id="9788513at2"/>